<evidence type="ECO:0000313" key="6">
    <source>
        <dbReference type="Proteomes" id="UP000243876"/>
    </source>
</evidence>
<evidence type="ECO:0000313" key="5">
    <source>
        <dbReference type="EMBL" id="CEQ40393.1"/>
    </source>
</evidence>
<dbReference type="SUPFAM" id="SSF51569">
    <property type="entry name" value="Aldolase"/>
    <property type="match status" value="1"/>
</dbReference>
<dbReference type="InterPro" id="IPR013785">
    <property type="entry name" value="Aldolase_TIM"/>
</dbReference>
<dbReference type="Proteomes" id="UP000243876">
    <property type="component" value="Unassembled WGS sequence"/>
</dbReference>
<dbReference type="InterPro" id="IPR002220">
    <property type="entry name" value="DapA-like"/>
</dbReference>
<sequence>MPAPSFKFGKHVPHGVYAPLATFYKSNKEQDLDLETFKKHVQYVAGAGAVQLQHAERNQVVEAARSALDADPKLAKIPLIVGTGASSTRETIELSKEAAERGADFCMVITPGYYAGAFSKEALKTYFLDVAEASPIPVIIYNCKLPIHPGVTGGIDLDSDTITEIANASDNIAGIKLTCGSVGKLTRVTTLRDDFAVLGGFVDFLGPSMLANAAGGITGTANIAPKACLRLYTVTLSGLKGSQSDLAEAIKLQSIVSRADWALQKVGIAGTKYALEQLKGYGGEPRRPMLEFKGDGDKLMESLEEILEVERGL</sequence>
<dbReference type="OrthoDB" id="191315at2759"/>
<dbReference type="PANTHER" id="PTHR12128">
    <property type="entry name" value="DIHYDRODIPICOLINATE SYNTHASE"/>
    <property type="match status" value="1"/>
</dbReference>
<dbReference type="AlphaFoldDB" id="A0A0D6EKX2"/>
<evidence type="ECO:0000256" key="1">
    <source>
        <dbReference type="ARBA" id="ARBA00023239"/>
    </source>
</evidence>
<dbReference type="PRINTS" id="PR00146">
    <property type="entry name" value="DHPICSNTHASE"/>
</dbReference>
<gene>
    <name evidence="5" type="primary">SPOSA6832_02009</name>
</gene>
<feature type="binding site" evidence="4">
    <location>
        <position position="217"/>
    </location>
    <ligand>
        <name>pyruvate</name>
        <dbReference type="ChEBI" id="CHEBI:15361"/>
    </ligand>
</feature>
<evidence type="ECO:0000256" key="4">
    <source>
        <dbReference type="PIRSR" id="PIRSR001365-2"/>
    </source>
</evidence>
<proteinExistence type="inferred from homology"/>
<protein>
    <submittedName>
        <fullName evidence="5">SPOSA6832_02009-mRNA-1:cds</fullName>
    </submittedName>
</protein>
<dbReference type="CDD" id="cd00408">
    <property type="entry name" value="DHDPS-like"/>
    <property type="match status" value="1"/>
</dbReference>
<reference evidence="6" key="1">
    <citation type="submission" date="2015-02" db="EMBL/GenBank/DDBJ databases">
        <authorList>
            <person name="Gon?alves P."/>
        </authorList>
    </citation>
    <scope>NUCLEOTIDE SEQUENCE [LARGE SCALE GENOMIC DNA]</scope>
</reference>
<dbReference type="SMART" id="SM01130">
    <property type="entry name" value="DHDPS"/>
    <property type="match status" value="1"/>
</dbReference>
<dbReference type="Pfam" id="PF00701">
    <property type="entry name" value="DHDPS"/>
    <property type="match status" value="1"/>
</dbReference>
<name>A0A0D6EKX2_SPOSA</name>
<accession>A0A0D6EKX2</accession>
<keyword evidence="1 2" id="KW-0456">Lyase</keyword>
<dbReference type="EMBL" id="CENE01000006">
    <property type="protein sequence ID" value="CEQ40393.1"/>
    <property type="molecule type" value="Genomic_DNA"/>
</dbReference>
<dbReference type="Gene3D" id="3.20.20.70">
    <property type="entry name" value="Aldolase class I"/>
    <property type="match status" value="1"/>
</dbReference>
<feature type="active site" description="Proton donor/acceptor" evidence="3">
    <location>
        <position position="141"/>
    </location>
</feature>
<evidence type="ECO:0000256" key="2">
    <source>
        <dbReference type="PIRNR" id="PIRNR001365"/>
    </source>
</evidence>
<dbReference type="PANTHER" id="PTHR12128:SF66">
    <property type="entry name" value="4-HYDROXY-2-OXOGLUTARATE ALDOLASE, MITOCHONDRIAL"/>
    <property type="match status" value="1"/>
</dbReference>
<comment type="similarity">
    <text evidence="2">Belongs to the DapA family.</text>
</comment>
<organism evidence="5 6">
    <name type="scientific">Sporidiobolus salmonicolor</name>
    <name type="common">Yeast-like fungus</name>
    <name type="synonym">Sporobolomyces salmonicolor</name>
    <dbReference type="NCBI Taxonomy" id="5005"/>
    <lineage>
        <taxon>Eukaryota</taxon>
        <taxon>Fungi</taxon>
        <taxon>Dikarya</taxon>
        <taxon>Basidiomycota</taxon>
        <taxon>Pucciniomycotina</taxon>
        <taxon>Microbotryomycetes</taxon>
        <taxon>Sporidiobolales</taxon>
        <taxon>Sporidiobolaceae</taxon>
        <taxon>Sporobolomyces</taxon>
    </lineage>
</organism>
<keyword evidence="6" id="KW-1185">Reference proteome</keyword>
<dbReference type="GO" id="GO:0008840">
    <property type="term" value="F:4-hydroxy-tetrahydrodipicolinate synthase activity"/>
    <property type="evidence" value="ECO:0007669"/>
    <property type="project" value="TreeGrafter"/>
</dbReference>
<evidence type="ECO:0000256" key="3">
    <source>
        <dbReference type="PIRSR" id="PIRSR001365-1"/>
    </source>
</evidence>
<feature type="active site" description="Schiff-base intermediate with substrate" evidence="3">
    <location>
        <position position="176"/>
    </location>
</feature>
<dbReference type="PIRSF" id="PIRSF001365">
    <property type="entry name" value="DHDPS"/>
    <property type="match status" value="1"/>
</dbReference>